<protein>
    <submittedName>
        <fullName evidence="1">Uncharacterized protein</fullName>
    </submittedName>
</protein>
<dbReference type="OMA" id="THPDPLF"/>
<reference evidence="1" key="3">
    <citation type="submission" date="2025-09" db="UniProtKB">
        <authorList>
            <consortium name="Ensembl"/>
        </authorList>
    </citation>
    <scope>IDENTIFICATION</scope>
    <source>
        <strain evidence="1">Guanapo</strain>
    </source>
</reference>
<evidence type="ECO:0000313" key="2">
    <source>
        <dbReference type="Proteomes" id="UP000242638"/>
    </source>
</evidence>
<dbReference type="GeneTree" id="ENSGT00940000176941"/>
<dbReference type="AlphaFoldDB" id="A0A3P9QCQ4"/>
<dbReference type="Ensembl" id="ENSPRET00000032240.1">
    <property type="protein sequence ID" value="ENSPREP00000031880.1"/>
    <property type="gene ID" value="ENSPREG00000021601.1"/>
</dbReference>
<reference evidence="1" key="2">
    <citation type="submission" date="2025-08" db="UniProtKB">
        <authorList>
            <consortium name="Ensembl"/>
        </authorList>
    </citation>
    <scope>IDENTIFICATION</scope>
    <source>
        <strain evidence="1">Guanapo</strain>
    </source>
</reference>
<name>A0A3P9QCQ4_POERE</name>
<dbReference type="Proteomes" id="UP000242638">
    <property type="component" value="Unassembled WGS sequence"/>
</dbReference>
<reference evidence="2" key="1">
    <citation type="submission" date="2013-11" db="EMBL/GenBank/DDBJ databases">
        <title>The genomic landscape of the Guanapo guppy.</title>
        <authorList>
            <person name="Kuenstner A."/>
            <person name="Dreyer C."/>
        </authorList>
    </citation>
    <scope>NUCLEOTIDE SEQUENCE</scope>
    <source>
        <strain evidence="2">Guanapo</strain>
    </source>
</reference>
<accession>A0A3P9QCQ4</accession>
<evidence type="ECO:0000313" key="1">
    <source>
        <dbReference type="Ensembl" id="ENSPREP00000031880.1"/>
    </source>
</evidence>
<keyword evidence="2" id="KW-1185">Reference proteome</keyword>
<sequence>MEQRRLLLAVPEIALTLQPLELAESRGGVLVEAQGDSVGFLRLADQHGVTPEHHRHVLHLVPVDPSQDFGPAWVGCAVGDSVQRVQMDGFLLPRFVSTHSYALSWPPPPGCSRLPLP</sequence>
<proteinExistence type="predicted"/>
<organism evidence="1 2">
    <name type="scientific">Poecilia reticulata</name>
    <name type="common">Guppy</name>
    <name type="synonym">Acanthophacelus reticulatus</name>
    <dbReference type="NCBI Taxonomy" id="8081"/>
    <lineage>
        <taxon>Eukaryota</taxon>
        <taxon>Metazoa</taxon>
        <taxon>Chordata</taxon>
        <taxon>Craniata</taxon>
        <taxon>Vertebrata</taxon>
        <taxon>Euteleostomi</taxon>
        <taxon>Actinopterygii</taxon>
        <taxon>Neopterygii</taxon>
        <taxon>Teleostei</taxon>
        <taxon>Neoteleostei</taxon>
        <taxon>Acanthomorphata</taxon>
        <taxon>Ovalentaria</taxon>
        <taxon>Atherinomorphae</taxon>
        <taxon>Cyprinodontiformes</taxon>
        <taxon>Poeciliidae</taxon>
        <taxon>Poeciliinae</taxon>
        <taxon>Poecilia</taxon>
    </lineage>
</organism>